<dbReference type="InterPro" id="IPR036249">
    <property type="entry name" value="Thioredoxin-like_sf"/>
</dbReference>
<keyword evidence="1" id="KW-0676">Redox-active center</keyword>
<protein>
    <recommendedName>
        <fullName evidence="4">SelT/SelW/SelH family protein</fullName>
    </recommendedName>
</protein>
<sequence length="59" mass="6461">MSFAAAIKDAFDVDSKLEIGKPSQFDVIVDGELIFSKQSAGRFPELQEVLDAMSKRRAG</sequence>
<keyword evidence="3" id="KW-1185">Reference proteome</keyword>
<evidence type="ECO:0000313" key="2">
    <source>
        <dbReference type="EMBL" id="TKD00433.1"/>
    </source>
</evidence>
<evidence type="ECO:0000313" key="3">
    <source>
        <dbReference type="Proteomes" id="UP000309215"/>
    </source>
</evidence>
<comment type="caution">
    <text evidence="2">The sequence shown here is derived from an EMBL/GenBank/DDBJ whole genome shotgun (WGS) entry which is preliminary data.</text>
</comment>
<evidence type="ECO:0008006" key="4">
    <source>
        <dbReference type="Google" id="ProtNLM"/>
    </source>
</evidence>
<dbReference type="InterPro" id="IPR011893">
    <property type="entry name" value="Selenoprotein_Rdx-typ"/>
</dbReference>
<dbReference type="Gene3D" id="3.40.30.10">
    <property type="entry name" value="Glutaredoxin"/>
    <property type="match status" value="1"/>
</dbReference>
<dbReference type="SUPFAM" id="SSF52833">
    <property type="entry name" value="Thioredoxin-like"/>
    <property type="match status" value="1"/>
</dbReference>
<evidence type="ECO:0000256" key="1">
    <source>
        <dbReference type="ARBA" id="ARBA00023284"/>
    </source>
</evidence>
<reference evidence="2 3" key="1">
    <citation type="submission" date="2019-04" db="EMBL/GenBank/DDBJ databases">
        <authorList>
            <person name="Li Y."/>
            <person name="Wang J."/>
        </authorList>
    </citation>
    <scope>NUCLEOTIDE SEQUENCE [LARGE SCALE GENOMIC DNA]</scope>
    <source>
        <strain evidence="2 3">DSM 14668</strain>
    </source>
</reference>
<dbReference type="OrthoDB" id="9811366at2"/>
<gene>
    <name evidence="2" type="ORF">E8A74_34640</name>
</gene>
<dbReference type="Pfam" id="PF10262">
    <property type="entry name" value="Rdx"/>
    <property type="match status" value="1"/>
</dbReference>
<accession>A0A4U1J1J5</accession>
<organism evidence="2 3">
    <name type="scientific">Polyangium fumosum</name>
    <dbReference type="NCBI Taxonomy" id="889272"/>
    <lineage>
        <taxon>Bacteria</taxon>
        <taxon>Pseudomonadati</taxon>
        <taxon>Myxococcota</taxon>
        <taxon>Polyangia</taxon>
        <taxon>Polyangiales</taxon>
        <taxon>Polyangiaceae</taxon>
        <taxon>Polyangium</taxon>
    </lineage>
</organism>
<dbReference type="Proteomes" id="UP000309215">
    <property type="component" value="Unassembled WGS sequence"/>
</dbReference>
<proteinExistence type="predicted"/>
<dbReference type="EMBL" id="SSMQ01000047">
    <property type="protein sequence ID" value="TKD00433.1"/>
    <property type="molecule type" value="Genomic_DNA"/>
</dbReference>
<name>A0A4U1J1J5_9BACT</name>
<dbReference type="AlphaFoldDB" id="A0A4U1J1J5"/>